<evidence type="ECO:0000313" key="2">
    <source>
        <dbReference type="EnsemblMetazoa" id="GPAI024010-PA"/>
    </source>
</evidence>
<evidence type="ECO:0000313" key="3">
    <source>
        <dbReference type="Proteomes" id="UP000092445"/>
    </source>
</evidence>
<keyword evidence="3" id="KW-1185">Reference proteome</keyword>
<organism evidence="2 3">
    <name type="scientific">Glossina pallidipes</name>
    <name type="common">Tsetse fly</name>
    <dbReference type="NCBI Taxonomy" id="7398"/>
    <lineage>
        <taxon>Eukaryota</taxon>
        <taxon>Metazoa</taxon>
        <taxon>Ecdysozoa</taxon>
        <taxon>Arthropoda</taxon>
        <taxon>Hexapoda</taxon>
        <taxon>Insecta</taxon>
        <taxon>Pterygota</taxon>
        <taxon>Neoptera</taxon>
        <taxon>Endopterygota</taxon>
        <taxon>Diptera</taxon>
        <taxon>Brachycera</taxon>
        <taxon>Muscomorpha</taxon>
        <taxon>Hippoboscoidea</taxon>
        <taxon>Glossinidae</taxon>
        <taxon>Glossina</taxon>
    </lineage>
</organism>
<dbReference type="VEuPathDB" id="VectorBase:GPAI024010"/>
<dbReference type="EnsemblMetazoa" id="GPAI024010-RA">
    <property type="protein sequence ID" value="GPAI024010-PA"/>
    <property type="gene ID" value="GPAI024010"/>
</dbReference>
<keyword evidence="1" id="KW-1133">Transmembrane helix</keyword>
<dbReference type="Proteomes" id="UP000092445">
    <property type="component" value="Unassembled WGS sequence"/>
</dbReference>
<keyword evidence="1" id="KW-0812">Transmembrane</keyword>
<sequence length="213" mass="23164">MSNKTCELEPIIWSAVPSTKPPPESSCCCSKPACAITASQSICVPSLAATTTAPLESIPCVKRCENNASYFLTMTSSPSHSKVTSTPFSNQGRDHIVILHCLILLRSSIRSASYFVKVPLPAVVYAELMRATLIRINFKRYSLICFHSLNNLYLGPVLAAILAREPFNSFSAITTLSIAAMLSMERRFLASKAGLPWTIAIAIAIITIINILK</sequence>
<feature type="transmembrane region" description="Helical" evidence="1">
    <location>
        <begin position="141"/>
        <end position="161"/>
    </location>
</feature>
<reference evidence="2" key="2">
    <citation type="submission" date="2020-05" db="UniProtKB">
        <authorList>
            <consortium name="EnsemblMetazoa"/>
        </authorList>
    </citation>
    <scope>IDENTIFICATION</scope>
    <source>
        <strain evidence="2">IAEA</strain>
    </source>
</reference>
<keyword evidence="1" id="KW-0472">Membrane</keyword>
<evidence type="ECO:0000256" key="1">
    <source>
        <dbReference type="SAM" id="Phobius"/>
    </source>
</evidence>
<protein>
    <submittedName>
        <fullName evidence="2">Uncharacterized protein</fullName>
    </submittedName>
</protein>
<feature type="transmembrane region" description="Helical" evidence="1">
    <location>
        <begin position="195"/>
        <end position="212"/>
    </location>
</feature>
<proteinExistence type="predicted"/>
<reference evidence="3" key="1">
    <citation type="submission" date="2014-03" db="EMBL/GenBank/DDBJ databases">
        <authorList>
            <person name="Aksoy S."/>
            <person name="Warren W."/>
            <person name="Wilson R.K."/>
        </authorList>
    </citation>
    <scope>NUCLEOTIDE SEQUENCE [LARGE SCALE GENOMIC DNA]</scope>
    <source>
        <strain evidence="3">IAEA</strain>
    </source>
</reference>
<accession>A0A1A9ZT10</accession>
<dbReference type="AlphaFoldDB" id="A0A1A9ZT10"/>
<name>A0A1A9ZT10_GLOPL</name>